<dbReference type="PANTHER" id="PTHR24365:SF530">
    <property type="entry name" value="MSTPROX-RELATED"/>
    <property type="match status" value="1"/>
</dbReference>
<evidence type="ECO:0000256" key="7">
    <source>
        <dbReference type="ARBA" id="ARBA00022989"/>
    </source>
</evidence>
<dbReference type="InterPro" id="IPR017241">
    <property type="entry name" value="Toll-like_receptor"/>
</dbReference>
<dbReference type="Pfam" id="PF13855">
    <property type="entry name" value="LRR_8"/>
    <property type="match status" value="3"/>
</dbReference>
<dbReference type="RefSeq" id="XP_022243853.1">
    <property type="nucleotide sequence ID" value="XM_022388145.1"/>
</dbReference>
<evidence type="ECO:0000313" key="14">
    <source>
        <dbReference type="Proteomes" id="UP000694941"/>
    </source>
</evidence>
<dbReference type="SMART" id="SM00369">
    <property type="entry name" value="LRR_TYP"/>
    <property type="match status" value="12"/>
</dbReference>
<dbReference type="Pfam" id="PF13306">
    <property type="entry name" value="LRR_5"/>
    <property type="match status" value="1"/>
</dbReference>
<evidence type="ECO:0000256" key="10">
    <source>
        <dbReference type="ARBA" id="ARBA00023180"/>
    </source>
</evidence>
<keyword evidence="5 12" id="KW-0732">Signal</keyword>
<evidence type="ECO:0000313" key="15">
    <source>
        <dbReference type="RefSeq" id="XP_022243853.1"/>
    </source>
</evidence>
<dbReference type="GeneID" id="106461276"/>
<name>A0ABM1SJP7_LIMPO</name>
<dbReference type="InterPro" id="IPR001611">
    <property type="entry name" value="Leu-rich_rpt"/>
</dbReference>
<dbReference type="PIRSF" id="PIRSF037595">
    <property type="entry name" value="Toll-like_receptor"/>
    <property type="match status" value="1"/>
</dbReference>
<dbReference type="PROSITE" id="PS50104">
    <property type="entry name" value="TIR"/>
    <property type="match status" value="1"/>
</dbReference>
<keyword evidence="10" id="KW-0325">Glycoprotein</keyword>
<dbReference type="SMART" id="SM00082">
    <property type="entry name" value="LRRCT"/>
    <property type="match status" value="1"/>
</dbReference>
<dbReference type="InterPro" id="IPR003591">
    <property type="entry name" value="Leu-rich_rpt_typical-subtyp"/>
</dbReference>
<dbReference type="Gene3D" id="3.40.50.10140">
    <property type="entry name" value="Toll/interleukin-1 receptor homology (TIR) domain"/>
    <property type="match status" value="1"/>
</dbReference>
<comment type="subcellular location">
    <subcellularLocation>
        <location evidence="1">Membrane</location>
        <topology evidence="1">Single-pass type I membrane protein</topology>
    </subcellularLocation>
</comment>
<evidence type="ECO:0000256" key="3">
    <source>
        <dbReference type="ARBA" id="ARBA00022614"/>
    </source>
</evidence>
<feature type="chain" id="PRO_5047042251" evidence="12">
    <location>
        <begin position="21"/>
        <end position="831"/>
    </location>
</feature>
<dbReference type="PANTHER" id="PTHR24365">
    <property type="entry name" value="TOLL-LIKE RECEPTOR"/>
    <property type="match status" value="1"/>
</dbReference>
<dbReference type="SUPFAM" id="SSF52058">
    <property type="entry name" value="L domain-like"/>
    <property type="match status" value="2"/>
</dbReference>
<evidence type="ECO:0000256" key="8">
    <source>
        <dbReference type="ARBA" id="ARBA00023136"/>
    </source>
</evidence>
<protein>
    <submittedName>
        <fullName evidence="15">Toll-like receptor 4</fullName>
    </submittedName>
</protein>
<feature type="domain" description="TIR" evidence="13">
    <location>
        <begin position="670"/>
        <end position="810"/>
    </location>
</feature>
<keyword evidence="9" id="KW-0675">Receptor</keyword>
<dbReference type="Pfam" id="PF01582">
    <property type="entry name" value="TIR"/>
    <property type="match status" value="1"/>
</dbReference>
<gene>
    <name evidence="15" type="primary">LOC106461276</name>
</gene>
<evidence type="ECO:0000256" key="11">
    <source>
        <dbReference type="SAM" id="Phobius"/>
    </source>
</evidence>
<organism evidence="14 15">
    <name type="scientific">Limulus polyphemus</name>
    <name type="common">Atlantic horseshoe crab</name>
    <dbReference type="NCBI Taxonomy" id="6850"/>
    <lineage>
        <taxon>Eukaryota</taxon>
        <taxon>Metazoa</taxon>
        <taxon>Ecdysozoa</taxon>
        <taxon>Arthropoda</taxon>
        <taxon>Chelicerata</taxon>
        <taxon>Merostomata</taxon>
        <taxon>Xiphosura</taxon>
        <taxon>Limulidae</taxon>
        <taxon>Limulus</taxon>
    </lineage>
</organism>
<keyword evidence="7 11" id="KW-1133">Transmembrane helix</keyword>
<accession>A0ABM1SJP7</accession>
<sequence>MIASVATTTVLLLYLCCGFAKEIWQQSIKDFLHSSVDFSDPMFYRNSNSCSIAGVEGALQVSDQSCTHIPSQDLRNTEVATLIIQDTSIISIASDTFENNTILTTLEIIQNRITDIHPFAFRGLNNLRFLNLAANAISRLNRDVFTGLQNLEEIILLRNEIKELSDVIPAMAPSILPSLLHIDLGANPLQTVKADDFDLLKEGKLEYLRLHHCSLISIDPQAFTPLKKLLGIQLADNKLTIKNLKEIFINLQTMNLIRIDLAQLGFRKFPTDLFSILAKTSIQEIFFGKFEINIIKKGSFPVMPNLITLHMPSSRLKGIENDAFAPLYSLKNLYLKGALITSIPKALLLPQLEVLDVTGFVNNPLRLHIPDWAFVNMGNLRELTLNYRSLVSLQNETFFGLSRLERLSLKKCRISYLNHPFSNLRSLTFLDLSENSLFQVETKAIGLFSGLTNLVHLDISRVYLTESENGELFHDLTKLEFIDLTGNSFKSLSASLFSNLRNLKVVKLSQNHIKSWESRIFLRNSNLSKIDLSQNAIQHISKAMLEDFKILKELSIQKNPFSCTCELMDFLFWLNHTNVSVAHMKTVKSRFFYVCSEPSRMQNFPLQNVSLELQHECLNYINTQKHNALLLITIAVILNVVFVIVIGAYLYHQRVLKRRAHELSDDDKQFQYDAFVSYSACDSDWVFNCLVPKLENETANLKLCVYDRDFLAGRNISDCILDSIKNSRKVILVLSPNFIQSRWCRFETELAQHMLVDESREGLVLIKLQDLNLNALTPQLNYLLKTRIYLVWTNDQQQQGIFWKKLHRAITEQRDKRKAITSKKKKMATII</sequence>
<keyword evidence="14" id="KW-1185">Reference proteome</keyword>
<dbReference type="InterPro" id="IPR035897">
    <property type="entry name" value="Toll_tir_struct_dom_sf"/>
</dbReference>
<evidence type="ECO:0000256" key="12">
    <source>
        <dbReference type="SAM" id="SignalP"/>
    </source>
</evidence>
<comment type="similarity">
    <text evidence="2">Belongs to the Toll-like receptor family.</text>
</comment>
<dbReference type="PROSITE" id="PS51450">
    <property type="entry name" value="LRR"/>
    <property type="match status" value="1"/>
</dbReference>
<evidence type="ECO:0000256" key="5">
    <source>
        <dbReference type="ARBA" id="ARBA00022729"/>
    </source>
</evidence>
<dbReference type="InterPro" id="IPR000157">
    <property type="entry name" value="TIR_dom"/>
</dbReference>
<evidence type="ECO:0000256" key="6">
    <source>
        <dbReference type="ARBA" id="ARBA00022737"/>
    </source>
</evidence>
<keyword evidence="3" id="KW-0433">Leucine-rich repeat</keyword>
<proteinExistence type="inferred from homology"/>
<feature type="transmembrane region" description="Helical" evidence="11">
    <location>
        <begin position="628"/>
        <end position="651"/>
    </location>
</feature>
<dbReference type="Gene3D" id="3.80.10.10">
    <property type="entry name" value="Ribonuclease Inhibitor"/>
    <property type="match status" value="4"/>
</dbReference>
<keyword evidence="8 11" id="KW-0472">Membrane</keyword>
<evidence type="ECO:0000256" key="9">
    <source>
        <dbReference type="ARBA" id="ARBA00023170"/>
    </source>
</evidence>
<dbReference type="Proteomes" id="UP000694941">
    <property type="component" value="Unplaced"/>
</dbReference>
<evidence type="ECO:0000259" key="13">
    <source>
        <dbReference type="PROSITE" id="PS50104"/>
    </source>
</evidence>
<dbReference type="InterPro" id="IPR032675">
    <property type="entry name" value="LRR_dom_sf"/>
</dbReference>
<evidence type="ECO:0000256" key="1">
    <source>
        <dbReference type="ARBA" id="ARBA00004479"/>
    </source>
</evidence>
<evidence type="ECO:0000256" key="2">
    <source>
        <dbReference type="ARBA" id="ARBA00009634"/>
    </source>
</evidence>
<dbReference type="SUPFAM" id="SSF52200">
    <property type="entry name" value="Toll/Interleukin receptor TIR domain"/>
    <property type="match status" value="1"/>
</dbReference>
<evidence type="ECO:0000256" key="4">
    <source>
        <dbReference type="ARBA" id="ARBA00022692"/>
    </source>
</evidence>
<dbReference type="PRINTS" id="PR01537">
    <property type="entry name" value="INTRLKN1R1F"/>
</dbReference>
<dbReference type="InterPro" id="IPR026906">
    <property type="entry name" value="LRR_5"/>
</dbReference>
<keyword evidence="6" id="KW-0677">Repeat</keyword>
<reference evidence="15" key="1">
    <citation type="submission" date="2025-08" db="UniProtKB">
        <authorList>
            <consortium name="RefSeq"/>
        </authorList>
    </citation>
    <scope>IDENTIFICATION</scope>
    <source>
        <tissue evidence="15">Muscle</tissue>
    </source>
</reference>
<dbReference type="SMART" id="SM00255">
    <property type="entry name" value="TIR"/>
    <property type="match status" value="1"/>
</dbReference>
<dbReference type="InterPro" id="IPR000483">
    <property type="entry name" value="Cys-rich_flank_reg_C"/>
</dbReference>
<feature type="signal peptide" evidence="12">
    <location>
        <begin position="1"/>
        <end position="20"/>
    </location>
</feature>
<keyword evidence="4 11" id="KW-0812">Transmembrane</keyword>